<evidence type="ECO:0000313" key="3">
    <source>
        <dbReference type="Proteomes" id="UP000503011"/>
    </source>
</evidence>
<gene>
    <name evidence="2" type="ORF">Psuf_069530</name>
</gene>
<proteinExistence type="predicted"/>
<accession>A0A6F8YU16</accession>
<evidence type="ECO:0000259" key="1">
    <source>
        <dbReference type="Pfam" id="PF11575"/>
    </source>
</evidence>
<reference evidence="2 3" key="1">
    <citation type="submission" date="2020-03" db="EMBL/GenBank/DDBJ databases">
        <title>Whole genome shotgun sequence of Phytohabitans suffuscus NBRC 105367.</title>
        <authorList>
            <person name="Komaki H."/>
            <person name="Tamura T."/>
        </authorList>
    </citation>
    <scope>NUCLEOTIDE SEQUENCE [LARGE SCALE GENOMIC DNA]</scope>
    <source>
        <strain evidence="2 3">NBRC 105367</strain>
    </source>
</reference>
<feature type="domain" description="Ferric siderophore reductase C-terminal" evidence="1">
    <location>
        <begin position="214"/>
        <end position="226"/>
    </location>
</feature>
<sequence>MAAAEIGPYFAWRSPRDGEGWRPLTALLEPETVADRVAVARSALLRGYALAEQDVPVRVVASIVFLGVASRLLSPPLGAAVVAGVLPLARVEELWWRPVASGPLPVAYGGERVLRCGRLDPPAVAGALVAQVVAGPVAAVLATFQARFRLSPQVLWGNVASALAGAAGVLADTEPRHAGRVGAVLDRAFDRPPLARTGTVVRPDPARPRRFLVRRSCCLYYRIPGGAPAPTACSPRRPSAATIGGG</sequence>
<name>A0A6F8YU16_9ACTN</name>
<evidence type="ECO:0000313" key="2">
    <source>
        <dbReference type="EMBL" id="BCB89640.1"/>
    </source>
</evidence>
<dbReference type="Proteomes" id="UP000503011">
    <property type="component" value="Chromosome"/>
</dbReference>
<protein>
    <recommendedName>
        <fullName evidence="1">Ferric siderophore reductase C-terminal domain-containing protein</fullName>
    </recommendedName>
</protein>
<dbReference type="Pfam" id="PF11575">
    <property type="entry name" value="FhuF_C"/>
    <property type="match status" value="1"/>
</dbReference>
<reference evidence="2 3" key="2">
    <citation type="submission" date="2020-03" db="EMBL/GenBank/DDBJ databases">
        <authorList>
            <person name="Ichikawa N."/>
            <person name="Kimura A."/>
            <person name="Kitahashi Y."/>
            <person name="Uohara A."/>
        </authorList>
    </citation>
    <scope>NUCLEOTIDE SEQUENCE [LARGE SCALE GENOMIC DNA]</scope>
    <source>
        <strain evidence="2 3">NBRC 105367</strain>
    </source>
</reference>
<dbReference type="InterPro" id="IPR024726">
    <property type="entry name" value="FhuF_C"/>
</dbReference>
<keyword evidence="3" id="KW-1185">Reference proteome</keyword>
<dbReference type="GO" id="GO:0051537">
    <property type="term" value="F:2 iron, 2 sulfur cluster binding"/>
    <property type="evidence" value="ECO:0007669"/>
    <property type="project" value="InterPro"/>
</dbReference>
<dbReference type="EMBL" id="AP022871">
    <property type="protein sequence ID" value="BCB89640.1"/>
    <property type="molecule type" value="Genomic_DNA"/>
</dbReference>
<dbReference type="AlphaFoldDB" id="A0A6F8YU16"/>
<dbReference type="KEGG" id="psuu:Psuf_069530"/>
<organism evidence="2 3">
    <name type="scientific">Phytohabitans suffuscus</name>
    <dbReference type="NCBI Taxonomy" id="624315"/>
    <lineage>
        <taxon>Bacteria</taxon>
        <taxon>Bacillati</taxon>
        <taxon>Actinomycetota</taxon>
        <taxon>Actinomycetes</taxon>
        <taxon>Micromonosporales</taxon>
        <taxon>Micromonosporaceae</taxon>
    </lineage>
</organism>